<keyword evidence="1" id="KW-1133">Transmembrane helix</keyword>
<dbReference type="PANTHER" id="PTHR24410:SF23">
    <property type="entry name" value="BTB DOMAIN-CONTAINING PROTEIN-RELATED"/>
    <property type="match status" value="1"/>
</dbReference>
<dbReference type="PROSITE" id="PS50097">
    <property type="entry name" value="BTB"/>
    <property type="match status" value="1"/>
</dbReference>
<protein>
    <submittedName>
        <fullName evidence="4">2212_t:CDS:1</fullName>
    </submittedName>
</protein>
<dbReference type="EMBL" id="CAJVPV010002644">
    <property type="protein sequence ID" value="CAG8532156.1"/>
    <property type="molecule type" value="Genomic_DNA"/>
</dbReference>
<reference evidence="4" key="1">
    <citation type="submission" date="2021-06" db="EMBL/GenBank/DDBJ databases">
        <authorList>
            <person name="Kallberg Y."/>
            <person name="Tangrot J."/>
            <person name="Rosling A."/>
        </authorList>
    </citation>
    <scope>NUCLEOTIDE SEQUENCE</scope>
    <source>
        <strain evidence="4">CL551</strain>
    </source>
</reference>
<proteinExistence type="predicted"/>
<dbReference type="PANTHER" id="PTHR24410">
    <property type="entry name" value="HL07962P-RELATED"/>
    <property type="match status" value="1"/>
</dbReference>
<accession>A0A9N9FGL7</accession>
<gene>
    <name evidence="4" type="ORF">AMORRO_LOCUS4727</name>
</gene>
<dbReference type="InterPro" id="IPR011333">
    <property type="entry name" value="SKP1/BTB/POZ_sf"/>
</dbReference>
<dbReference type="SMART" id="SM00225">
    <property type="entry name" value="BTB"/>
    <property type="match status" value="1"/>
</dbReference>
<dbReference type="Proteomes" id="UP000789342">
    <property type="component" value="Unassembled WGS sequence"/>
</dbReference>
<evidence type="ECO:0000256" key="1">
    <source>
        <dbReference type="SAM" id="Phobius"/>
    </source>
</evidence>
<dbReference type="InterPro" id="IPR006571">
    <property type="entry name" value="TLDc_dom"/>
</dbReference>
<organism evidence="4 5">
    <name type="scientific">Acaulospora morrowiae</name>
    <dbReference type="NCBI Taxonomy" id="94023"/>
    <lineage>
        <taxon>Eukaryota</taxon>
        <taxon>Fungi</taxon>
        <taxon>Fungi incertae sedis</taxon>
        <taxon>Mucoromycota</taxon>
        <taxon>Glomeromycotina</taxon>
        <taxon>Glomeromycetes</taxon>
        <taxon>Diversisporales</taxon>
        <taxon>Acaulosporaceae</taxon>
        <taxon>Acaulospora</taxon>
    </lineage>
</organism>
<evidence type="ECO:0000259" key="2">
    <source>
        <dbReference type="PROSITE" id="PS50097"/>
    </source>
</evidence>
<dbReference type="PROSITE" id="PS51886">
    <property type="entry name" value="TLDC"/>
    <property type="match status" value="1"/>
</dbReference>
<feature type="domain" description="BTB" evidence="2">
    <location>
        <begin position="19"/>
        <end position="92"/>
    </location>
</feature>
<dbReference type="AlphaFoldDB" id="A0A9N9FGL7"/>
<evidence type="ECO:0000313" key="4">
    <source>
        <dbReference type="EMBL" id="CAG8532156.1"/>
    </source>
</evidence>
<dbReference type="Pfam" id="PF00651">
    <property type="entry name" value="BTB"/>
    <property type="match status" value="1"/>
</dbReference>
<sequence>MSNSVSIDFAKLLENPECYNVKIIVGEEPNIEEFKAHSLILSSRSTYFKSALSSRWARVENGITIFNKPNISPSVFKVLLKYIYTGVISAESNEVSFVDIVIASDELQLIEVFQRFEEYLIEDESNWKQMDIVTVLQHDHFTSLYNVAIKLACKNPEVIFKSEDFFRMKEAHLINLLKCDDLELDEIEIWEYVIQWGIENTTSILDDDLTKWTPENFTDLKITLSNCISHIRFFQMSPGDYAKVRNQFKDILPDGLDSEVTQYFSDPNFKPSVNILPLRKHSFDSIIINSKDAGIIASWIDRKKTPYYFTNIPFKFKLIYRASRDGFKIEKFHEKCDNKGPTLVVIKARDSRQIVGGYNPLKWCKVKVDERSSLLSNDFDHRCKTSNSFIFSLTNRTIPILSRVSSKEEAIFWCRNKGPCFGLQDLRINSSNSSDIIVCESKKQSYEKKILNKETFEVEEYEVFQIIDERFPQRINGMFQFSMELLKEIFQFIVDWFKESFKEKMLEFISYILLAIRVTMFICLFLTYLCLTALLFVVPFLLSYLCFQYIEYQNMFAFFGVYLLSIVAFTLGCCASAFFYFVICIGFGLIASLLFPDQDFEDFTNFLLCCGLLSND</sequence>
<dbReference type="InterPro" id="IPR000210">
    <property type="entry name" value="BTB/POZ_dom"/>
</dbReference>
<dbReference type="Gene3D" id="3.30.710.10">
    <property type="entry name" value="Potassium Channel Kv1.1, Chain A"/>
    <property type="match status" value="1"/>
</dbReference>
<keyword evidence="1" id="KW-0812">Transmembrane</keyword>
<dbReference type="SUPFAM" id="SSF54695">
    <property type="entry name" value="POZ domain"/>
    <property type="match status" value="1"/>
</dbReference>
<name>A0A9N9FGL7_9GLOM</name>
<feature type="transmembrane region" description="Helical" evidence="1">
    <location>
        <begin position="509"/>
        <end position="542"/>
    </location>
</feature>
<dbReference type="InterPro" id="IPR051481">
    <property type="entry name" value="BTB-POZ/Galectin-3-binding"/>
</dbReference>
<keyword evidence="1" id="KW-0472">Membrane</keyword>
<dbReference type="CDD" id="cd18186">
    <property type="entry name" value="BTB_POZ_ZBTB_KLHL-like"/>
    <property type="match status" value="1"/>
</dbReference>
<keyword evidence="5" id="KW-1185">Reference proteome</keyword>
<evidence type="ECO:0000313" key="5">
    <source>
        <dbReference type="Proteomes" id="UP000789342"/>
    </source>
</evidence>
<dbReference type="Gene3D" id="1.25.40.420">
    <property type="match status" value="1"/>
</dbReference>
<feature type="domain" description="TLDc" evidence="3">
    <location>
        <begin position="286"/>
        <end position="467"/>
    </location>
</feature>
<dbReference type="OrthoDB" id="298084at2759"/>
<evidence type="ECO:0000259" key="3">
    <source>
        <dbReference type="PROSITE" id="PS51886"/>
    </source>
</evidence>
<dbReference type="Pfam" id="PF07534">
    <property type="entry name" value="TLD"/>
    <property type="match status" value="1"/>
</dbReference>
<comment type="caution">
    <text evidence="4">The sequence shown here is derived from an EMBL/GenBank/DDBJ whole genome shotgun (WGS) entry which is preliminary data.</text>
</comment>
<dbReference type="InterPro" id="IPR011705">
    <property type="entry name" value="BACK"/>
</dbReference>
<feature type="transmembrane region" description="Helical" evidence="1">
    <location>
        <begin position="554"/>
        <end position="571"/>
    </location>
</feature>
<dbReference type="Pfam" id="PF07707">
    <property type="entry name" value="BACK"/>
    <property type="match status" value="1"/>
</dbReference>